<sequence length="184" mass="20379">MTIFSTINQIDQNIILYISEHLRTPVLDSIMVFFSRIGNAGLVWIVICILLIASKKYRTVGIIAATVLITNTILGELILKNAIGRIRPYDALGLDIIIDKLNSFSMPSGHAISSFSVAFIVVFLVKEWKVYLPILILAIVITLSRVYLSVHYPTDVLLSIIIAFIVSFTATKIARAKGLITDKS</sequence>
<evidence type="ECO:0000256" key="1">
    <source>
        <dbReference type="SAM" id="Phobius"/>
    </source>
</evidence>
<dbReference type="Gene3D" id="1.20.144.10">
    <property type="entry name" value="Phosphatidic acid phosphatase type 2/haloperoxidase"/>
    <property type="match status" value="1"/>
</dbReference>
<protein>
    <submittedName>
        <fullName evidence="3">Phosphatase PAP2 family protein</fullName>
    </submittedName>
</protein>
<name>A0A8J8MD61_9FIRM</name>
<dbReference type="EMBL" id="CP058561">
    <property type="protein sequence ID" value="QUH30510.1"/>
    <property type="molecule type" value="Genomic_DNA"/>
</dbReference>
<feature type="transmembrane region" description="Helical" evidence="1">
    <location>
        <begin position="130"/>
        <end position="150"/>
    </location>
</feature>
<feature type="transmembrane region" description="Helical" evidence="1">
    <location>
        <begin position="108"/>
        <end position="125"/>
    </location>
</feature>
<dbReference type="Pfam" id="PF01569">
    <property type="entry name" value="PAP2"/>
    <property type="match status" value="1"/>
</dbReference>
<keyword evidence="1" id="KW-1133">Transmembrane helix</keyword>
<accession>A0A8J8MD61</accession>
<dbReference type="PANTHER" id="PTHR14969">
    <property type="entry name" value="SPHINGOSINE-1-PHOSPHATE PHOSPHOHYDROLASE"/>
    <property type="match status" value="1"/>
</dbReference>
<reference evidence="3 4" key="1">
    <citation type="submission" date="2020-07" db="EMBL/GenBank/DDBJ databases">
        <title>Vallitalea guaymasensis genome.</title>
        <authorList>
            <person name="Postec A."/>
        </authorList>
    </citation>
    <scope>NUCLEOTIDE SEQUENCE [LARGE SCALE GENOMIC DNA]</scope>
    <source>
        <strain evidence="3 4">Ra1766G1</strain>
    </source>
</reference>
<organism evidence="3 4">
    <name type="scientific">Vallitalea guaymasensis</name>
    <dbReference type="NCBI Taxonomy" id="1185412"/>
    <lineage>
        <taxon>Bacteria</taxon>
        <taxon>Bacillati</taxon>
        <taxon>Bacillota</taxon>
        <taxon>Clostridia</taxon>
        <taxon>Lachnospirales</taxon>
        <taxon>Vallitaleaceae</taxon>
        <taxon>Vallitalea</taxon>
    </lineage>
</organism>
<dbReference type="Proteomes" id="UP000677305">
    <property type="component" value="Chromosome"/>
</dbReference>
<gene>
    <name evidence="3" type="ORF">HYG85_16985</name>
</gene>
<keyword evidence="1" id="KW-0812">Transmembrane</keyword>
<evidence type="ECO:0000313" key="4">
    <source>
        <dbReference type="Proteomes" id="UP000677305"/>
    </source>
</evidence>
<dbReference type="PANTHER" id="PTHR14969:SF13">
    <property type="entry name" value="AT30094P"/>
    <property type="match status" value="1"/>
</dbReference>
<keyword evidence="4" id="KW-1185">Reference proteome</keyword>
<evidence type="ECO:0000313" key="3">
    <source>
        <dbReference type="EMBL" id="QUH30510.1"/>
    </source>
</evidence>
<dbReference type="RefSeq" id="WP_212690667.1">
    <property type="nucleotide sequence ID" value="NZ_CAJXUH010000001.1"/>
</dbReference>
<dbReference type="KEGG" id="vgu:HYG85_16985"/>
<dbReference type="AlphaFoldDB" id="A0A8J8MD61"/>
<proteinExistence type="predicted"/>
<dbReference type="InterPro" id="IPR036938">
    <property type="entry name" value="PAP2/HPO_sf"/>
</dbReference>
<feature type="transmembrane region" description="Helical" evidence="1">
    <location>
        <begin position="30"/>
        <end position="53"/>
    </location>
</feature>
<feature type="domain" description="Phosphatidic acid phosphatase type 2/haloperoxidase" evidence="2">
    <location>
        <begin position="60"/>
        <end position="171"/>
    </location>
</feature>
<evidence type="ECO:0000259" key="2">
    <source>
        <dbReference type="SMART" id="SM00014"/>
    </source>
</evidence>
<feature type="transmembrane region" description="Helical" evidence="1">
    <location>
        <begin position="156"/>
        <end position="174"/>
    </location>
</feature>
<feature type="transmembrane region" description="Helical" evidence="1">
    <location>
        <begin position="60"/>
        <end position="79"/>
    </location>
</feature>
<dbReference type="InterPro" id="IPR000326">
    <property type="entry name" value="PAP2/HPO"/>
</dbReference>
<dbReference type="SMART" id="SM00014">
    <property type="entry name" value="acidPPc"/>
    <property type="match status" value="1"/>
</dbReference>
<keyword evidence="1" id="KW-0472">Membrane</keyword>
<dbReference type="SUPFAM" id="SSF48317">
    <property type="entry name" value="Acid phosphatase/Vanadium-dependent haloperoxidase"/>
    <property type="match status" value="1"/>
</dbReference>
<dbReference type="GO" id="GO:0042392">
    <property type="term" value="F:sphingosine-1-phosphate phosphatase activity"/>
    <property type="evidence" value="ECO:0007669"/>
    <property type="project" value="TreeGrafter"/>
</dbReference>